<evidence type="ECO:0000256" key="2">
    <source>
        <dbReference type="ARBA" id="ARBA00023125"/>
    </source>
</evidence>
<protein>
    <submittedName>
        <fullName evidence="6">IclR family transcriptional regulator</fullName>
    </submittedName>
</protein>
<dbReference type="PROSITE" id="PS51077">
    <property type="entry name" value="HTH_ICLR"/>
    <property type="match status" value="1"/>
</dbReference>
<dbReference type="RefSeq" id="WP_310929339.1">
    <property type="nucleotide sequence ID" value="NZ_JAMQOQ010000004.1"/>
</dbReference>
<keyword evidence="1" id="KW-0805">Transcription regulation</keyword>
<evidence type="ECO:0000313" key="7">
    <source>
        <dbReference type="Proteomes" id="UP001254813"/>
    </source>
</evidence>
<dbReference type="EMBL" id="JAMQOQ010000004">
    <property type="protein sequence ID" value="MDS0295431.1"/>
    <property type="molecule type" value="Genomic_DNA"/>
</dbReference>
<keyword evidence="7" id="KW-1185">Reference proteome</keyword>
<feature type="domain" description="HTH iclR-type" evidence="4">
    <location>
        <begin position="11"/>
        <end position="70"/>
    </location>
</feature>
<keyword evidence="3" id="KW-0804">Transcription</keyword>
<dbReference type="SUPFAM" id="SSF55781">
    <property type="entry name" value="GAF domain-like"/>
    <property type="match status" value="1"/>
</dbReference>
<dbReference type="SMART" id="SM00346">
    <property type="entry name" value="HTH_ICLR"/>
    <property type="match status" value="1"/>
</dbReference>
<dbReference type="PANTHER" id="PTHR30136:SF35">
    <property type="entry name" value="HTH-TYPE TRANSCRIPTIONAL REGULATOR RV1719"/>
    <property type="match status" value="1"/>
</dbReference>
<gene>
    <name evidence="6" type="ORF">NDI79_14765</name>
</gene>
<proteinExistence type="predicted"/>
<evidence type="ECO:0000259" key="5">
    <source>
        <dbReference type="PROSITE" id="PS51078"/>
    </source>
</evidence>
<dbReference type="Gene3D" id="1.10.10.10">
    <property type="entry name" value="Winged helix-like DNA-binding domain superfamily/Winged helix DNA-binding domain"/>
    <property type="match status" value="1"/>
</dbReference>
<dbReference type="InterPro" id="IPR036388">
    <property type="entry name" value="WH-like_DNA-bd_sf"/>
</dbReference>
<dbReference type="Gene3D" id="3.30.450.40">
    <property type="match status" value="1"/>
</dbReference>
<dbReference type="PROSITE" id="PS51078">
    <property type="entry name" value="ICLR_ED"/>
    <property type="match status" value="1"/>
</dbReference>
<sequence length="255" mass="27694">MASETPEGGGIKSDETLFDLVEHIRAADGAGVTELASATGRAKSTVHGHLSTMRDRGFVVKRDGEYHLGLEFFNYGHHVRARRAVYDAALPVLRDVADDTGETAWLMAHENGRVIYLDGRSEGLDINVNSLIGSWKYMHSNSGGKAILSHLPEEEVDEILARHGLPAQTEATVTDRERLNEELAEARERGYALNFGEDLSGIHAVAVPLVFEGSVVGSLAVAGPAHRLPRERCEGELADRLSAAANDVQLSLTYR</sequence>
<evidence type="ECO:0000256" key="1">
    <source>
        <dbReference type="ARBA" id="ARBA00023015"/>
    </source>
</evidence>
<dbReference type="SUPFAM" id="SSF46785">
    <property type="entry name" value="Winged helix' DNA-binding domain"/>
    <property type="match status" value="1"/>
</dbReference>
<dbReference type="Pfam" id="PF01614">
    <property type="entry name" value="IclR_C"/>
    <property type="match status" value="1"/>
</dbReference>
<accession>A0ABU2G4L7</accession>
<dbReference type="Pfam" id="PF09339">
    <property type="entry name" value="HTH_IclR"/>
    <property type="match status" value="1"/>
</dbReference>
<dbReference type="InterPro" id="IPR005471">
    <property type="entry name" value="Tscrpt_reg_IclR_N"/>
</dbReference>
<evidence type="ECO:0000256" key="3">
    <source>
        <dbReference type="ARBA" id="ARBA00023163"/>
    </source>
</evidence>
<reference evidence="6 7" key="1">
    <citation type="submission" date="2022-06" db="EMBL/GenBank/DDBJ databases">
        <title>Halogeometricum sp. a new haloarchaeum isolate from saline soil.</title>
        <authorList>
            <person name="Strakova D."/>
            <person name="Galisteo C."/>
            <person name="Sanchez-Porro C."/>
            <person name="Ventosa A."/>
        </authorList>
    </citation>
    <scope>NUCLEOTIDE SEQUENCE [LARGE SCALE GENOMIC DNA]</scope>
    <source>
        <strain evidence="7">S3BR25-2</strain>
    </source>
</reference>
<dbReference type="InterPro" id="IPR014757">
    <property type="entry name" value="Tscrpt_reg_IclR_C"/>
</dbReference>
<dbReference type="PANTHER" id="PTHR30136">
    <property type="entry name" value="HELIX-TURN-HELIX TRANSCRIPTIONAL REGULATOR, ICLR FAMILY"/>
    <property type="match status" value="1"/>
</dbReference>
<evidence type="ECO:0000313" key="6">
    <source>
        <dbReference type="EMBL" id="MDS0295431.1"/>
    </source>
</evidence>
<dbReference type="Proteomes" id="UP001254813">
    <property type="component" value="Unassembled WGS sequence"/>
</dbReference>
<feature type="domain" description="IclR-ED" evidence="5">
    <location>
        <begin position="71"/>
        <end position="254"/>
    </location>
</feature>
<name>A0ABU2G4L7_9EURY</name>
<evidence type="ECO:0000259" key="4">
    <source>
        <dbReference type="PROSITE" id="PS51077"/>
    </source>
</evidence>
<organism evidence="6 7">
    <name type="scientific">Halogeometricum luteum</name>
    <dbReference type="NCBI Taxonomy" id="2950537"/>
    <lineage>
        <taxon>Archaea</taxon>
        <taxon>Methanobacteriati</taxon>
        <taxon>Methanobacteriota</taxon>
        <taxon>Stenosarchaea group</taxon>
        <taxon>Halobacteria</taxon>
        <taxon>Halobacteriales</taxon>
        <taxon>Haloferacaceae</taxon>
        <taxon>Halogeometricum</taxon>
    </lineage>
</organism>
<comment type="caution">
    <text evidence="6">The sequence shown here is derived from an EMBL/GenBank/DDBJ whole genome shotgun (WGS) entry which is preliminary data.</text>
</comment>
<dbReference type="InterPro" id="IPR036390">
    <property type="entry name" value="WH_DNA-bd_sf"/>
</dbReference>
<dbReference type="InterPro" id="IPR029016">
    <property type="entry name" value="GAF-like_dom_sf"/>
</dbReference>
<keyword evidence="2" id="KW-0238">DNA-binding</keyword>
<dbReference type="InterPro" id="IPR050707">
    <property type="entry name" value="HTH_MetabolicPath_Reg"/>
</dbReference>